<protein>
    <submittedName>
        <fullName evidence="2">Deoxyribodipyrimidine photo-lyase</fullName>
    </submittedName>
</protein>
<dbReference type="Pfam" id="PF00875">
    <property type="entry name" value="DNA_photolyase"/>
    <property type="match status" value="1"/>
</dbReference>
<dbReference type="InterPro" id="IPR036155">
    <property type="entry name" value="Crypto/Photolyase_N_sf"/>
</dbReference>
<dbReference type="AlphaFoldDB" id="A0A2J6WXQ1"/>
<comment type="caution">
    <text evidence="2">The sequence shown here is derived from an EMBL/GenBank/DDBJ whole genome shotgun (WGS) entry which is preliminary data.</text>
</comment>
<evidence type="ECO:0000259" key="1">
    <source>
        <dbReference type="PROSITE" id="PS51645"/>
    </source>
</evidence>
<dbReference type="InterPro" id="IPR006050">
    <property type="entry name" value="DNA_photolyase_N"/>
</dbReference>
<dbReference type="GO" id="GO:0009416">
    <property type="term" value="P:response to light stimulus"/>
    <property type="evidence" value="ECO:0007669"/>
    <property type="project" value="TreeGrafter"/>
</dbReference>
<name>A0A2J6WXQ1_9CHLR</name>
<dbReference type="InterPro" id="IPR002081">
    <property type="entry name" value="Cryptochrome/DNA_photolyase_1"/>
</dbReference>
<proteinExistence type="predicted"/>
<dbReference type="SUPFAM" id="SSF52425">
    <property type="entry name" value="Cryptochrome/photolyase, N-terminal domain"/>
    <property type="match status" value="1"/>
</dbReference>
<dbReference type="GO" id="GO:0071949">
    <property type="term" value="F:FAD binding"/>
    <property type="evidence" value="ECO:0007669"/>
    <property type="project" value="TreeGrafter"/>
</dbReference>
<feature type="domain" description="Photolyase/cryptochrome alpha/beta" evidence="1">
    <location>
        <begin position="1"/>
        <end position="76"/>
    </location>
</feature>
<dbReference type="GO" id="GO:0003904">
    <property type="term" value="F:deoxyribodipyrimidine photo-lyase activity"/>
    <property type="evidence" value="ECO:0007669"/>
    <property type="project" value="TreeGrafter"/>
</dbReference>
<dbReference type="PROSITE" id="PS51645">
    <property type="entry name" value="PHR_CRY_ALPHA_BETA"/>
    <property type="match status" value="1"/>
</dbReference>
<dbReference type="Gene3D" id="3.40.50.620">
    <property type="entry name" value="HUPs"/>
    <property type="match status" value="1"/>
</dbReference>
<accession>A0A2J6WXQ1</accession>
<evidence type="ECO:0000313" key="2">
    <source>
        <dbReference type="EMBL" id="PMP76034.1"/>
    </source>
</evidence>
<gene>
    <name evidence="2" type="ORF">C0184_13240</name>
</gene>
<sequence>MLIHWFRRDLRLHDNTALLAAADASGGAVIPVFIFDDTILGGRFASPVRTQFLLDSLTALDGELRSLGLHLVLRRG</sequence>
<evidence type="ECO:0000313" key="3">
    <source>
        <dbReference type="Proteomes" id="UP000243376"/>
    </source>
</evidence>
<keyword evidence="2" id="KW-0456">Lyase</keyword>
<organism evidence="2 3">
    <name type="scientific">Chloroflexus aggregans</name>
    <dbReference type="NCBI Taxonomy" id="152260"/>
    <lineage>
        <taxon>Bacteria</taxon>
        <taxon>Bacillati</taxon>
        <taxon>Chloroflexota</taxon>
        <taxon>Chloroflexia</taxon>
        <taxon>Chloroflexales</taxon>
        <taxon>Chloroflexineae</taxon>
        <taxon>Chloroflexaceae</taxon>
        <taxon>Chloroflexus</taxon>
    </lineage>
</organism>
<dbReference type="InterPro" id="IPR014729">
    <property type="entry name" value="Rossmann-like_a/b/a_fold"/>
</dbReference>
<feature type="non-terminal residue" evidence="2">
    <location>
        <position position="76"/>
    </location>
</feature>
<reference evidence="2 3" key="1">
    <citation type="submission" date="2018-01" db="EMBL/GenBank/DDBJ databases">
        <title>Metagenomic assembled genomes from two thermal pools in the Uzon Caldera, Kamchatka, Russia.</title>
        <authorList>
            <person name="Wilkins L."/>
            <person name="Ettinger C."/>
        </authorList>
    </citation>
    <scope>NUCLEOTIDE SEQUENCE [LARGE SCALE GENOMIC DNA]</scope>
    <source>
        <strain evidence="2">ZAV-02</strain>
    </source>
</reference>
<dbReference type="PANTHER" id="PTHR11455">
    <property type="entry name" value="CRYPTOCHROME"/>
    <property type="match status" value="1"/>
</dbReference>
<dbReference type="GO" id="GO:0003677">
    <property type="term" value="F:DNA binding"/>
    <property type="evidence" value="ECO:0007669"/>
    <property type="project" value="TreeGrafter"/>
</dbReference>
<dbReference type="PANTHER" id="PTHR11455:SF9">
    <property type="entry name" value="CRYPTOCHROME CIRCADIAN CLOCK 5 ISOFORM X1"/>
    <property type="match status" value="1"/>
</dbReference>
<dbReference type="EMBL" id="PNIQ01000888">
    <property type="protein sequence ID" value="PMP76034.1"/>
    <property type="molecule type" value="Genomic_DNA"/>
</dbReference>
<dbReference type="Proteomes" id="UP000243376">
    <property type="component" value="Unassembled WGS sequence"/>
</dbReference>